<name>A0A2P6M7H9_9GAMM</name>
<dbReference type="OrthoDB" id="5964849at2"/>
<evidence type="ECO:0000256" key="2">
    <source>
        <dbReference type="SAM" id="MobiDB-lite"/>
    </source>
</evidence>
<dbReference type="PROSITE" id="PS50005">
    <property type="entry name" value="TPR"/>
    <property type="match status" value="1"/>
</dbReference>
<dbReference type="PANTHER" id="PTHR12558:SF13">
    <property type="entry name" value="CELL DIVISION CYCLE PROTEIN 27 HOMOLOG"/>
    <property type="match status" value="1"/>
</dbReference>
<evidence type="ECO:0000313" key="3">
    <source>
        <dbReference type="EMBL" id="PRH81952.1"/>
    </source>
</evidence>
<keyword evidence="4" id="KW-1185">Reference proteome</keyword>
<accession>A0A2P6M7H9</accession>
<gene>
    <name evidence="3" type="ORF">C6N40_10195</name>
</gene>
<dbReference type="InterPro" id="IPR011990">
    <property type="entry name" value="TPR-like_helical_dom_sf"/>
</dbReference>
<dbReference type="InterPro" id="IPR019734">
    <property type="entry name" value="TPR_rpt"/>
</dbReference>
<dbReference type="SUPFAM" id="SSF48452">
    <property type="entry name" value="TPR-like"/>
    <property type="match status" value="1"/>
</dbReference>
<evidence type="ECO:0000313" key="4">
    <source>
        <dbReference type="Proteomes" id="UP000241736"/>
    </source>
</evidence>
<dbReference type="Proteomes" id="UP000241736">
    <property type="component" value="Unassembled WGS sequence"/>
</dbReference>
<dbReference type="Pfam" id="PF13181">
    <property type="entry name" value="TPR_8"/>
    <property type="match status" value="1"/>
</dbReference>
<dbReference type="EMBL" id="PVLF01000015">
    <property type="protein sequence ID" value="PRH81952.1"/>
    <property type="molecule type" value="Genomic_DNA"/>
</dbReference>
<dbReference type="Gene3D" id="1.25.40.10">
    <property type="entry name" value="Tetratricopeptide repeat domain"/>
    <property type="match status" value="3"/>
</dbReference>
<comment type="caution">
    <text evidence="3">The sequence shown here is derived from an EMBL/GenBank/DDBJ whole genome shotgun (WGS) entry which is preliminary data.</text>
</comment>
<reference evidence="3 4" key="1">
    <citation type="submission" date="2018-03" db="EMBL/GenBank/DDBJ databases">
        <title>Arenimonas caeni sp. nov., isolated from activated sludge.</title>
        <authorList>
            <person name="Liu H."/>
        </authorList>
    </citation>
    <scope>NUCLEOTIDE SEQUENCE [LARGE SCALE GENOMIC DNA]</scope>
    <source>
        <strain evidence="4">z29</strain>
    </source>
</reference>
<dbReference type="PANTHER" id="PTHR12558">
    <property type="entry name" value="CELL DIVISION CYCLE 16,23,27"/>
    <property type="match status" value="1"/>
</dbReference>
<organism evidence="3 4">
    <name type="scientific">Arenimonas caeni</name>
    <dbReference type="NCBI Taxonomy" id="2058085"/>
    <lineage>
        <taxon>Bacteria</taxon>
        <taxon>Pseudomonadati</taxon>
        <taxon>Pseudomonadota</taxon>
        <taxon>Gammaproteobacteria</taxon>
        <taxon>Lysobacterales</taxon>
        <taxon>Lysobacteraceae</taxon>
        <taxon>Arenimonas</taxon>
    </lineage>
</organism>
<sequence>MLYGGARRNRTLRRLSDCSIPRYPNRPTSAGQPRRQGVPTMKIAHLLKVTALVVLTASLSIPDADARTPRRDRNKTEEVVRYPNATRESPKAENSPRLARDLQKMFDLYNGGEDLEGSISLAEKIIGNERAKPYDRAASLMIAGNAALGIDDYPRAIDYLERALESDALPNNNHFATMHTLASLYAQEDRAEEAVAMVNRLATETRSEDPELYGLKGAVHYNAGQYDQAVAAIRKAIELKTEGEPDSNWIQMLMASYNELGQNNEAVLLAEQLHAKSPDDKRILLNLASLYAETDQGAKAATLLEGARARGMLTEKRDYENLYAIYLNLDGKEAEAAKVIQEGLDKGILPADARTYTFLGQSLYFSDQIDAAIAAYQKGAPLDTTGETYLVLAQVLTNEDRNAEAIAAAKQAIAKGLRRPGDAWMVVARSEYYSDNIAGAQAAYREAAKDPATAEAARKALAQISR</sequence>
<evidence type="ECO:0000256" key="1">
    <source>
        <dbReference type="PROSITE-ProRule" id="PRU00339"/>
    </source>
</evidence>
<dbReference type="SMART" id="SM00028">
    <property type="entry name" value="TPR"/>
    <property type="match status" value="3"/>
</dbReference>
<feature type="repeat" description="TPR" evidence="1">
    <location>
        <begin position="210"/>
        <end position="243"/>
    </location>
</feature>
<dbReference type="Pfam" id="PF14559">
    <property type="entry name" value="TPR_19"/>
    <property type="match status" value="1"/>
</dbReference>
<proteinExistence type="predicted"/>
<protein>
    <submittedName>
        <fullName evidence="3">Uncharacterized protein</fullName>
    </submittedName>
</protein>
<dbReference type="AlphaFoldDB" id="A0A2P6M7H9"/>
<feature type="region of interest" description="Disordered" evidence="2">
    <location>
        <begin position="13"/>
        <end position="37"/>
    </location>
</feature>
<keyword evidence="1" id="KW-0802">TPR repeat</keyword>